<protein>
    <submittedName>
        <fullName evidence="1">ORF 3</fullName>
    </submittedName>
</protein>
<dbReference type="EMBL" id="AF527603">
    <property type="protein sequence ID" value="AAM93420.1"/>
    <property type="molecule type" value="Genomic_DNA"/>
</dbReference>
<sequence>MIKSQYKKNMIHRFIKDQDLKIFLKSIYGNMKYLHYKNRLQSKALQQQRQTIRLLRNTLKQKFKNEIEIALDTSSVASSKKETDNVEFVKLCVLKNSNAFYVITGQSVYVRNRRNRIMKTDEKFTILTDTVTASPKIDCNMILNRACKDYGYENVIVNKRKLVFINESLAEEYAVKLQQMFLVNKN</sequence>
<reference evidence="1" key="1">
    <citation type="journal article" date="2002" name="J. Gen. Virol.">
        <title>Characterization of pif, a gene required for the per os infectivity of Spodoptera littoralis nucleopolyhedrovirus.</title>
        <authorList>
            <person name="Kikhno I."/>
            <person name="Gutierrez S."/>
            <person name="Croizier L."/>
            <person name="Croizier G."/>
            <person name="Ferber M.L."/>
        </authorList>
    </citation>
    <scope>NUCLEOTIDE SEQUENCE</scope>
</reference>
<name>Q8JPS3_NPVSL</name>
<reference evidence="1" key="2">
    <citation type="submission" date="2002-08" db="EMBL/GenBank/DDBJ databases">
        <title>Spodoptera littoralis nuclear polyhedrosis virus Pst I-J fragment encoding fgf, egt genes and 3 ORFs.</title>
        <authorList>
            <person name="Martin O."/>
            <person name="Smith I.R.L."/>
            <person name="Croizier L."/>
            <person name="Lopez-Ferber M."/>
            <person name="Durantel D."/>
            <person name="Hunter-Fugita F."/>
            <person name="Croizier G."/>
        </authorList>
    </citation>
    <scope>NUCLEOTIDE SEQUENCE</scope>
</reference>
<gene>
    <name evidence="1" type="primary">bro-a</name>
</gene>
<accession>Q8JPS3</accession>
<evidence type="ECO:0000313" key="1">
    <source>
        <dbReference type="EMBL" id="AAM93420.1"/>
    </source>
</evidence>
<organism evidence="1">
    <name type="scientific">Spodoptera littoralis nuclear polyhedrosis virus</name>
    <name type="common">SlNPV</name>
    <dbReference type="NCBI Taxonomy" id="10456"/>
    <lineage>
        <taxon>Viruses</taxon>
        <taxon>Viruses incertae sedis</taxon>
        <taxon>Naldaviricetes</taxon>
        <taxon>Lefavirales</taxon>
        <taxon>Baculoviridae</taxon>
        <taxon>Alphabaculovirus</taxon>
        <taxon>Alphabaculovirus splittoralis</taxon>
    </lineage>
</organism>
<proteinExistence type="predicted"/>
<organismHost>
    <name type="scientific">Lepidoptera</name>
    <name type="common">moths &amp; butterflies</name>
    <dbReference type="NCBI Taxonomy" id="7088"/>
</organismHost>